<dbReference type="AlphaFoldDB" id="A0A0F7S4K9"/>
<dbReference type="EMBL" id="CCFA01004825">
    <property type="protein sequence ID" value="CDS01967.1"/>
    <property type="molecule type" value="Genomic_DNA"/>
</dbReference>
<dbReference type="Proteomes" id="UP000242770">
    <property type="component" value="Unassembled WGS sequence"/>
</dbReference>
<dbReference type="PANTHER" id="PTHR12143:SF43">
    <property type="entry name" value="PUTATIVE-RELATED"/>
    <property type="match status" value="1"/>
</dbReference>
<accession>A0A0F7S4K9</accession>
<dbReference type="InterPro" id="IPR050883">
    <property type="entry name" value="PNGase"/>
</dbReference>
<dbReference type="STRING" id="49012.A0A0F7S4K9"/>
<dbReference type="FunFam" id="3.30.2080.10:FF:000001">
    <property type="entry name" value="Alpha-1,2-mannosidase subfamily"/>
    <property type="match status" value="1"/>
</dbReference>
<dbReference type="PANTHER" id="PTHR12143">
    <property type="entry name" value="PEPTIDE N-GLYCANASE PNGASE -RELATED"/>
    <property type="match status" value="1"/>
</dbReference>
<feature type="non-terminal residue" evidence="2">
    <location>
        <position position="1"/>
    </location>
</feature>
<dbReference type="GO" id="GO:0005829">
    <property type="term" value="C:cytosol"/>
    <property type="evidence" value="ECO:0007669"/>
    <property type="project" value="TreeGrafter"/>
</dbReference>
<evidence type="ECO:0000313" key="2">
    <source>
        <dbReference type="EMBL" id="CDS01967.1"/>
    </source>
</evidence>
<dbReference type="GO" id="GO:0005634">
    <property type="term" value="C:nucleus"/>
    <property type="evidence" value="ECO:0007669"/>
    <property type="project" value="TreeGrafter"/>
</dbReference>
<name>A0A0F7S4K9_9BASI</name>
<gene>
    <name evidence="2" type="primary">SSCI79260.1</name>
</gene>
<protein>
    <recommendedName>
        <fullName evidence="1">Glycosyl hydrolase family 92 domain-containing protein</fullName>
    </recommendedName>
</protein>
<dbReference type="GO" id="GO:0006516">
    <property type="term" value="P:glycoprotein catabolic process"/>
    <property type="evidence" value="ECO:0007669"/>
    <property type="project" value="TreeGrafter"/>
</dbReference>
<dbReference type="GO" id="GO:0000224">
    <property type="term" value="F:peptide-N4-(N-acetyl-beta-glucosaminyl)asparagine amidase activity"/>
    <property type="evidence" value="ECO:0007669"/>
    <property type="project" value="TreeGrafter"/>
</dbReference>
<dbReference type="InterPro" id="IPR012939">
    <property type="entry name" value="Glyco_hydro_92"/>
</dbReference>
<proteinExistence type="predicted"/>
<keyword evidence="3" id="KW-1185">Reference proteome</keyword>
<dbReference type="Pfam" id="PF07971">
    <property type="entry name" value="Glyco_hydro_92"/>
    <property type="match status" value="1"/>
</dbReference>
<reference evidence="3" key="1">
    <citation type="submission" date="2014-06" db="EMBL/GenBank/DDBJ databases">
        <authorList>
            <person name="Berkman P.J."/>
        </authorList>
    </citation>
    <scope>NUCLEOTIDE SEQUENCE [LARGE SCALE GENOMIC DNA]</scope>
</reference>
<organism evidence="2 3">
    <name type="scientific">Sporisorium scitamineum</name>
    <dbReference type="NCBI Taxonomy" id="49012"/>
    <lineage>
        <taxon>Eukaryota</taxon>
        <taxon>Fungi</taxon>
        <taxon>Dikarya</taxon>
        <taxon>Basidiomycota</taxon>
        <taxon>Ustilaginomycotina</taxon>
        <taxon>Ustilaginomycetes</taxon>
        <taxon>Ustilaginales</taxon>
        <taxon>Ustilaginaceae</taxon>
        <taxon>Sporisorium</taxon>
    </lineage>
</organism>
<sequence length="157" mass="17376">SNEPSHHIPYLYSLLGEAAKTQRLVRDISHEGFSDQPDGYASKEDCGQQSAWYIFSAMGIYPVNPVSGEYVVSSPFFERMEIAIPARIEGGEAVQLRIEAPGSSERVYVANLTVNGRSIVQPKLKWSDLLAGGTWKFDLADTPQLWGNDKTLPPLYA</sequence>
<feature type="domain" description="Glycosyl hydrolase family 92" evidence="1">
    <location>
        <begin position="1"/>
        <end position="140"/>
    </location>
</feature>
<evidence type="ECO:0000259" key="1">
    <source>
        <dbReference type="Pfam" id="PF07971"/>
    </source>
</evidence>
<dbReference type="Gene3D" id="3.30.2080.10">
    <property type="entry name" value="GH92 mannosidase domain"/>
    <property type="match status" value="1"/>
</dbReference>
<evidence type="ECO:0000313" key="3">
    <source>
        <dbReference type="Proteomes" id="UP000242770"/>
    </source>
</evidence>